<accession>A0AAE0S529</accession>
<comment type="caution">
    <text evidence="2">The sequence shown here is derived from an EMBL/GenBank/DDBJ whole genome shotgun (WGS) entry which is preliminary data.</text>
</comment>
<reference evidence="2" key="1">
    <citation type="journal article" date="2021" name="Genome Biol. Evol.">
        <title>A High-Quality Reference Genome for a Parasitic Bivalve with Doubly Uniparental Inheritance (Bivalvia: Unionida).</title>
        <authorList>
            <person name="Smith C.H."/>
        </authorList>
    </citation>
    <scope>NUCLEOTIDE SEQUENCE</scope>
    <source>
        <strain evidence="2">CHS0354</strain>
    </source>
</reference>
<reference evidence="2" key="3">
    <citation type="submission" date="2023-05" db="EMBL/GenBank/DDBJ databases">
        <authorList>
            <person name="Smith C.H."/>
        </authorList>
    </citation>
    <scope>NUCLEOTIDE SEQUENCE</scope>
    <source>
        <strain evidence="2">CHS0354</strain>
        <tissue evidence="2">Mantle</tissue>
    </source>
</reference>
<feature type="compositionally biased region" description="Polar residues" evidence="1">
    <location>
        <begin position="1"/>
        <end position="17"/>
    </location>
</feature>
<keyword evidence="3" id="KW-1185">Reference proteome</keyword>
<reference evidence="2" key="2">
    <citation type="journal article" date="2021" name="Genome Biol. Evol.">
        <title>Developing a high-quality reference genome for a parasitic bivalve with doubly uniparental inheritance (Bivalvia: Unionida).</title>
        <authorList>
            <person name="Smith C.H."/>
        </authorList>
    </citation>
    <scope>NUCLEOTIDE SEQUENCE</scope>
    <source>
        <strain evidence="2">CHS0354</strain>
        <tissue evidence="2">Mantle</tissue>
    </source>
</reference>
<dbReference type="EMBL" id="JAEAOA010001226">
    <property type="protein sequence ID" value="KAK3585387.1"/>
    <property type="molecule type" value="Genomic_DNA"/>
</dbReference>
<organism evidence="2 3">
    <name type="scientific">Potamilus streckersoni</name>
    <dbReference type="NCBI Taxonomy" id="2493646"/>
    <lineage>
        <taxon>Eukaryota</taxon>
        <taxon>Metazoa</taxon>
        <taxon>Spiralia</taxon>
        <taxon>Lophotrochozoa</taxon>
        <taxon>Mollusca</taxon>
        <taxon>Bivalvia</taxon>
        <taxon>Autobranchia</taxon>
        <taxon>Heteroconchia</taxon>
        <taxon>Palaeoheterodonta</taxon>
        <taxon>Unionida</taxon>
        <taxon>Unionoidea</taxon>
        <taxon>Unionidae</taxon>
        <taxon>Ambleminae</taxon>
        <taxon>Lampsilini</taxon>
        <taxon>Potamilus</taxon>
    </lineage>
</organism>
<proteinExistence type="predicted"/>
<evidence type="ECO:0000256" key="1">
    <source>
        <dbReference type="SAM" id="MobiDB-lite"/>
    </source>
</evidence>
<evidence type="ECO:0000313" key="2">
    <source>
        <dbReference type="EMBL" id="KAK3585387.1"/>
    </source>
</evidence>
<feature type="region of interest" description="Disordered" evidence="1">
    <location>
        <begin position="1"/>
        <end position="27"/>
    </location>
</feature>
<gene>
    <name evidence="2" type="ORF">CHS0354_020098</name>
</gene>
<sequence length="175" mass="20446">MFGSSDQKSARQTFKSDSGQRTDRESVEKIHRKIALLPHADEVSSIHTPELETNVEIETGGTIRASSPFQKYFEVIRSQRNEMTKQCTETACRRNPYHNDKALDVIESYLHIYPLWSGLLLKQQETSSDECTRDTNCFVEYWFRIVKYDILKKKLRQRAGRFYQDAAFKHNGKMS</sequence>
<name>A0AAE0S529_9BIVA</name>
<feature type="compositionally biased region" description="Basic and acidic residues" evidence="1">
    <location>
        <begin position="18"/>
        <end position="27"/>
    </location>
</feature>
<protein>
    <submittedName>
        <fullName evidence="2">Uncharacterized protein</fullName>
    </submittedName>
</protein>
<dbReference type="Proteomes" id="UP001195483">
    <property type="component" value="Unassembled WGS sequence"/>
</dbReference>
<dbReference type="AlphaFoldDB" id="A0AAE0S529"/>
<evidence type="ECO:0000313" key="3">
    <source>
        <dbReference type="Proteomes" id="UP001195483"/>
    </source>
</evidence>